<name>A0A316HKV0_9SPHI</name>
<comment type="caution">
    <text evidence="1">The sequence shown here is derived from an EMBL/GenBank/DDBJ whole genome shotgun (WGS) entry which is preliminary data.</text>
</comment>
<dbReference type="AlphaFoldDB" id="A0A316HKV0"/>
<gene>
    <name evidence="1" type="ORF">LX99_01060</name>
</gene>
<proteinExistence type="predicted"/>
<reference evidence="1 2" key="1">
    <citation type="submission" date="2018-05" db="EMBL/GenBank/DDBJ databases">
        <title>Genomic Encyclopedia of Archaeal and Bacterial Type Strains, Phase II (KMG-II): from individual species to whole genera.</title>
        <authorList>
            <person name="Goeker M."/>
        </authorList>
    </citation>
    <scope>NUCLEOTIDE SEQUENCE [LARGE SCALE GENOMIC DNA]</scope>
    <source>
        <strain evidence="1 2">DSM 19975</strain>
    </source>
</reference>
<sequence>MKDIFIILGVLKSYHLDCSVGGVERGNKRSDLKVQPYKKTASPGNGEAVLRSWYDKAFYLMNFFTVSDNEVRSKGLAR</sequence>
<protein>
    <submittedName>
        <fullName evidence="1">Uncharacterized protein</fullName>
    </submittedName>
</protein>
<accession>A0A316HKV0</accession>
<keyword evidence="2" id="KW-1185">Reference proteome</keyword>
<dbReference type="EMBL" id="QGHA01000001">
    <property type="protein sequence ID" value="PWK80591.1"/>
    <property type="molecule type" value="Genomic_DNA"/>
</dbReference>
<evidence type="ECO:0000313" key="2">
    <source>
        <dbReference type="Proteomes" id="UP000245678"/>
    </source>
</evidence>
<dbReference type="Proteomes" id="UP000245678">
    <property type="component" value="Unassembled WGS sequence"/>
</dbReference>
<organism evidence="1 2">
    <name type="scientific">Mucilaginibacter oryzae</name>
    <dbReference type="NCBI Taxonomy" id="468058"/>
    <lineage>
        <taxon>Bacteria</taxon>
        <taxon>Pseudomonadati</taxon>
        <taxon>Bacteroidota</taxon>
        <taxon>Sphingobacteriia</taxon>
        <taxon>Sphingobacteriales</taxon>
        <taxon>Sphingobacteriaceae</taxon>
        <taxon>Mucilaginibacter</taxon>
    </lineage>
</organism>
<evidence type="ECO:0000313" key="1">
    <source>
        <dbReference type="EMBL" id="PWK80591.1"/>
    </source>
</evidence>